<dbReference type="GO" id="GO:0016787">
    <property type="term" value="F:hydrolase activity"/>
    <property type="evidence" value="ECO:0007669"/>
    <property type="project" value="UniProtKB-KW"/>
</dbReference>
<dbReference type="InterPro" id="IPR050261">
    <property type="entry name" value="FrsA_esterase"/>
</dbReference>
<accession>A0A6G8QDI9</accession>
<organism evidence="3 4">
    <name type="scientific">Rubrobacter tropicus</name>
    <dbReference type="NCBI Taxonomy" id="2653851"/>
    <lineage>
        <taxon>Bacteria</taxon>
        <taxon>Bacillati</taxon>
        <taxon>Actinomycetota</taxon>
        <taxon>Rubrobacteria</taxon>
        <taxon>Rubrobacterales</taxon>
        <taxon>Rubrobacteraceae</taxon>
        <taxon>Rubrobacter</taxon>
    </lineage>
</organism>
<dbReference type="Pfam" id="PF00561">
    <property type="entry name" value="Abhydrolase_1"/>
    <property type="match status" value="1"/>
</dbReference>
<evidence type="ECO:0000259" key="2">
    <source>
        <dbReference type="Pfam" id="PF00561"/>
    </source>
</evidence>
<comment type="similarity">
    <text evidence="1">Belongs to the AB hydrolase superfamily. FUS2 hydrolase family.</text>
</comment>
<dbReference type="PANTHER" id="PTHR22946:SF12">
    <property type="entry name" value="CONIDIAL PIGMENT BIOSYNTHESIS PROTEIN AYG1 (AFU_ORTHOLOGUE AFUA_2G17550)"/>
    <property type="match status" value="1"/>
</dbReference>
<evidence type="ECO:0000256" key="1">
    <source>
        <dbReference type="ARBA" id="ARBA00038115"/>
    </source>
</evidence>
<feature type="domain" description="AB hydrolase-1" evidence="2">
    <location>
        <begin position="149"/>
        <end position="346"/>
    </location>
</feature>
<protein>
    <submittedName>
        <fullName evidence="3">Alpha/beta fold hydrolase</fullName>
    </submittedName>
</protein>
<dbReference type="RefSeq" id="WP_166178669.1">
    <property type="nucleotide sequence ID" value="NZ_CP045119.1"/>
</dbReference>
<dbReference type="SUPFAM" id="SSF53474">
    <property type="entry name" value="alpha/beta-Hydrolases"/>
    <property type="match status" value="1"/>
</dbReference>
<evidence type="ECO:0000313" key="4">
    <source>
        <dbReference type="Proteomes" id="UP000501452"/>
    </source>
</evidence>
<gene>
    <name evidence="3" type="ORF">GBA63_18805</name>
</gene>
<dbReference type="InterPro" id="IPR000073">
    <property type="entry name" value="AB_hydrolase_1"/>
</dbReference>
<evidence type="ECO:0000313" key="3">
    <source>
        <dbReference type="EMBL" id="QIN84461.1"/>
    </source>
</evidence>
<dbReference type="PANTHER" id="PTHR22946">
    <property type="entry name" value="DIENELACTONE HYDROLASE DOMAIN-CONTAINING PROTEIN-RELATED"/>
    <property type="match status" value="1"/>
</dbReference>
<dbReference type="InterPro" id="IPR029058">
    <property type="entry name" value="AB_hydrolase_fold"/>
</dbReference>
<name>A0A6G8QDI9_9ACTN</name>
<dbReference type="EMBL" id="CP045119">
    <property type="protein sequence ID" value="QIN84461.1"/>
    <property type="molecule type" value="Genomic_DNA"/>
</dbReference>
<proteinExistence type="inferred from homology"/>
<keyword evidence="4" id="KW-1185">Reference proteome</keyword>
<dbReference type="Proteomes" id="UP000501452">
    <property type="component" value="Chromosome"/>
</dbReference>
<dbReference type="KEGG" id="rub:GBA63_18805"/>
<dbReference type="PRINTS" id="PR00111">
    <property type="entry name" value="ABHYDROLASE"/>
</dbReference>
<reference evidence="3 4" key="1">
    <citation type="submission" date="2019-10" db="EMBL/GenBank/DDBJ databases">
        <title>Rubrobacter sp nov SCSIO 52090 isolated from a deep-sea sediment in the South China Sea.</title>
        <authorList>
            <person name="Chen R.W."/>
        </authorList>
    </citation>
    <scope>NUCLEOTIDE SEQUENCE [LARGE SCALE GENOMIC DNA]</scope>
    <source>
        <strain evidence="3 4">SCSIO 52909</strain>
    </source>
</reference>
<sequence length="412" mass="45670">MTHDNTLSVGEVRMAPAFPVGYHRLHEDAGLNFQLNRFFGGMGEEVLREVRAAAPRIRDHRDWKRELLSLAEGALTGGRRLDAAYYFRAAEFYMMPDDPDKLPARERFVALARSSYGVGAAETVPYDGGSLPAHRFVPENPKGTVVLFGGFDSYAEELFPMAFFLVASGYQVVVFEGPGQGGALEESRLPMTPEWERPVGAVLDHFGLDEVTLVGLSLGGGLAIRAAAFDRRVRRVVAWDILLDFLECNLRQTNPIVRVALRSLLAVHAADTVNDLARRTISKSLMLQWGLRHGMNVFGVESPYEYLRELDRYNTARVSRHVECDVLLLAGADDHYVPLSQFYRQIRALTGAGSVTGRIFTRTEQAQNHCQVGNTGLALDVVVGWMDGLGRRDGSWAPAEPRPNGARARRQG</sequence>
<dbReference type="Gene3D" id="3.40.50.1820">
    <property type="entry name" value="alpha/beta hydrolase"/>
    <property type="match status" value="1"/>
</dbReference>
<dbReference type="AlphaFoldDB" id="A0A6G8QDI9"/>
<keyword evidence="3" id="KW-0378">Hydrolase</keyword>